<proteinExistence type="predicted"/>
<dbReference type="EMBL" id="WUAV01000005">
    <property type="protein sequence ID" value="KAF1752080.1"/>
    <property type="molecule type" value="Genomic_DNA"/>
</dbReference>
<evidence type="ECO:0000313" key="2">
    <source>
        <dbReference type="EMBL" id="KAF1752080.1"/>
    </source>
</evidence>
<feature type="compositionally biased region" description="Polar residues" evidence="1">
    <location>
        <begin position="440"/>
        <end position="450"/>
    </location>
</feature>
<dbReference type="InterPro" id="IPR015919">
    <property type="entry name" value="Cadherin-like_sf"/>
</dbReference>
<dbReference type="GeneID" id="78776706"/>
<dbReference type="SUPFAM" id="SSF49313">
    <property type="entry name" value="Cadherin-like"/>
    <property type="match status" value="1"/>
</dbReference>
<dbReference type="CTD" id="78776706"/>
<feature type="compositionally biased region" description="Polar residues" evidence="1">
    <location>
        <begin position="191"/>
        <end position="210"/>
    </location>
</feature>
<gene>
    <name evidence="2" type="ORF">GCK72_018634</name>
</gene>
<name>A0A6A5GAQ4_CAERE</name>
<organism evidence="2 3">
    <name type="scientific">Caenorhabditis remanei</name>
    <name type="common">Caenorhabditis vulgaris</name>
    <dbReference type="NCBI Taxonomy" id="31234"/>
    <lineage>
        <taxon>Eukaryota</taxon>
        <taxon>Metazoa</taxon>
        <taxon>Ecdysozoa</taxon>
        <taxon>Nematoda</taxon>
        <taxon>Chromadorea</taxon>
        <taxon>Rhabditida</taxon>
        <taxon>Rhabditina</taxon>
        <taxon>Rhabditomorpha</taxon>
        <taxon>Rhabditoidea</taxon>
        <taxon>Rhabditidae</taxon>
        <taxon>Peloderinae</taxon>
        <taxon>Caenorhabditis</taxon>
    </lineage>
</organism>
<feature type="region of interest" description="Disordered" evidence="1">
    <location>
        <begin position="185"/>
        <end position="213"/>
    </location>
</feature>
<feature type="compositionally biased region" description="Low complexity" evidence="1">
    <location>
        <begin position="346"/>
        <end position="363"/>
    </location>
</feature>
<evidence type="ECO:0000256" key="1">
    <source>
        <dbReference type="SAM" id="MobiDB-lite"/>
    </source>
</evidence>
<dbReference type="GO" id="GO:0005509">
    <property type="term" value="F:calcium ion binding"/>
    <property type="evidence" value="ECO:0007669"/>
    <property type="project" value="InterPro"/>
</dbReference>
<feature type="compositionally biased region" description="Polar residues" evidence="1">
    <location>
        <begin position="364"/>
        <end position="376"/>
    </location>
</feature>
<dbReference type="Proteomes" id="UP000483820">
    <property type="component" value="Chromosome V"/>
</dbReference>
<evidence type="ECO:0000313" key="3">
    <source>
        <dbReference type="Proteomes" id="UP000483820"/>
    </source>
</evidence>
<reference evidence="2 3" key="1">
    <citation type="submission" date="2019-12" db="EMBL/GenBank/DDBJ databases">
        <title>Chromosome-level assembly of the Caenorhabditis remanei genome.</title>
        <authorList>
            <person name="Teterina A.A."/>
            <person name="Willis J.H."/>
            <person name="Phillips P.C."/>
        </authorList>
    </citation>
    <scope>NUCLEOTIDE SEQUENCE [LARGE SCALE GENOMIC DNA]</scope>
    <source>
        <strain evidence="2 3">PX506</strain>
        <tissue evidence="2">Whole organism</tissue>
    </source>
</reference>
<dbReference type="CDD" id="cd11304">
    <property type="entry name" value="Cadherin_repeat"/>
    <property type="match status" value="1"/>
</dbReference>
<feature type="region of interest" description="Disordered" evidence="1">
    <location>
        <begin position="332"/>
        <end position="376"/>
    </location>
</feature>
<dbReference type="Gene3D" id="2.60.40.60">
    <property type="entry name" value="Cadherins"/>
    <property type="match status" value="1"/>
</dbReference>
<dbReference type="KEGG" id="crq:GCK72_018634"/>
<protein>
    <recommendedName>
        <fullName evidence="4">Cadherin domain-containing protein</fullName>
    </recommendedName>
</protein>
<feature type="region of interest" description="Disordered" evidence="1">
    <location>
        <begin position="530"/>
        <end position="552"/>
    </location>
</feature>
<feature type="region of interest" description="Disordered" evidence="1">
    <location>
        <begin position="440"/>
        <end position="466"/>
    </location>
</feature>
<dbReference type="GO" id="GO:0016020">
    <property type="term" value="C:membrane"/>
    <property type="evidence" value="ECO:0007669"/>
    <property type="project" value="InterPro"/>
</dbReference>
<feature type="compositionally biased region" description="Polar residues" evidence="1">
    <location>
        <begin position="332"/>
        <end position="344"/>
    </location>
</feature>
<dbReference type="RefSeq" id="XP_053581575.1">
    <property type="nucleotide sequence ID" value="XM_053732662.1"/>
</dbReference>
<evidence type="ECO:0008006" key="4">
    <source>
        <dbReference type="Google" id="ProtNLM"/>
    </source>
</evidence>
<dbReference type="AlphaFoldDB" id="A0A6A5GAQ4"/>
<comment type="caution">
    <text evidence="2">The sequence shown here is derived from an EMBL/GenBank/DDBJ whole genome shotgun (WGS) entry which is preliminary data.</text>
</comment>
<accession>A0A6A5GAQ4</accession>
<feature type="region of interest" description="Disordered" evidence="1">
    <location>
        <begin position="236"/>
        <end position="274"/>
    </location>
</feature>
<sequence length="597" mass="64077">MLNFIDPGSLTAAQQMFYELQFSDPNDSSPDDENPSFEQLQYRIEIPQNHIEPETEIGKIEALSPEDLTYFLYSPDNNKRFSVDSENGRIFYDSDEPLSNEEEYCVVLEARDSQGRVTRVPVAINNGGQRRDCVLFSTVNLTPMLHFGDYIPAPTIMTPRVFTFATAQPTSPMTTISTTIIDATPKAITESPATSSSSPGAETDRTTSMWQTSESLLTSTVSSTWQTSEVTTSSDWQTSDSYVTTTDTSSSYSPPTSEWTTSSSEFSTPESTIDYSTSTSAYLTTSDVDSTSTGTTVTFVDSTLETVTSTEPITPSPIDGTTSIEVMTTPSITTSESEGTSPEYVTTESTMTTTPSDFPTSSDQMTTSLSSYGTSESTTMESVLSTLSPFESSPFPTPDGFTLEPIPSSTEYPEGTTMTSPDGTLPILSTISEDIWTSTQETPGISSTPEVTRILPTDPATPSTPITSTEVIYTVSSDGTLEPVTSESSTSSSVTATATEPIYTVSPDTSPETDGTVQPPIRISTVGGEDHYVTSSPAPPTGPVTASETPGGFTVSAQTTPSDNYGFECGSTTTPLTGYWKIVCEIQDMSKPKNDLR</sequence>